<dbReference type="PANTHER" id="PTHR30251">
    <property type="entry name" value="PILUS ASSEMBLY CHAPERONE"/>
    <property type="match status" value="1"/>
</dbReference>
<proteinExistence type="predicted"/>
<dbReference type="InterPro" id="IPR008962">
    <property type="entry name" value="PapD-like_sf"/>
</dbReference>
<feature type="signal peptide" evidence="1">
    <location>
        <begin position="1"/>
        <end position="23"/>
    </location>
</feature>
<dbReference type="AlphaFoldDB" id="A0A1M5ECI4"/>
<dbReference type="STRING" id="494016.SAMN04487965_2655"/>
<evidence type="ECO:0000313" key="3">
    <source>
        <dbReference type="EMBL" id="SHF76844.1"/>
    </source>
</evidence>
<dbReference type="InterPro" id="IPR013783">
    <property type="entry name" value="Ig-like_fold"/>
</dbReference>
<dbReference type="OrthoDB" id="369595at2"/>
<accession>A0A1M5ECI4</accession>
<evidence type="ECO:0000256" key="1">
    <source>
        <dbReference type="SAM" id="SignalP"/>
    </source>
</evidence>
<feature type="chain" id="PRO_5012499840" evidence="1">
    <location>
        <begin position="24"/>
        <end position="230"/>
    </location>
</feature>
<keyword evidence="4" id="KW-1185">Reference proteome</keyword>
<gene>
    <name evidence="3" type="ORF">SAMN04487965_2655</name>
</gene>
<dbReference type="Pfam" id="PF00345">
    <property type="entry name" value="PapD_N"/>
    <property type="match status" value="1"/>
</dbReference>
<dbReference type="GO" id="GO:0071555">
    <property type="term" value="P:cell wall organization"/>
    <property type="evidence" value="ECO:0007669"/>
    <property type="project" value="InterPro"/>
</dbReference>
<dbReference type="GO" id="GO:0030288">
    <property type="term" value="C:outer membrane-bounded periplasmic space"/>
    <property type="evidence" value="ECO:0007669"/>
    <property type="project" value="InterPro"/>
</dbReference>
<dbReference type="InterPro" id="IPR050643">
    <property type="entry name" value="Periplasmic_pilus_chap"/>
</dbReference>
<feature type="domain" description="Pili assembly chaperone N-terminal" evidence="2">
    <location>
        <begin position="26"/>
        <end position="136"/>
    </location>
</feature>
<sequence>MLAKNLALAAAIYLVAGIPPLMAQSVTPTRVELNIAESSQAILTLSSTRAVEVALELSINSYSSAHGDVQAPLEILPPQVLLRPGETRQVTVRWRGGETLRRSESYYLAIDELPLNVDAPEAATELQLLSSLRLPVHVETGGQAMLWFFSPGVDGSASLELRNAGRQYALLSHYEIGVENNSGIVVFDGLDIARLLNRDAILPGQTVSIPLRLIGLEAAGLQGARLVRKE</sequence>
<name>A0A1M5ECI4_9GAMM</name>
<dbReference type="SUPFAM" id="SSF49354">
    <property type="entry name" value="PapD-like"/>
    <property type="match status" value="1"/>
</dbReference>
<dbReference type="Gene3D" id="2.60.40.10">
    <property type="entry name" value="Immunoglobulins"/>
    <property type="match status" value="1"/>
</dbReference>
<dbReference type="RefSeq" id="WP_084536011.1">
    <property type="nucleotide sequence ID" value="NZ_FQVA01000003.1"/>
</dbReference>
<protein>
    <submittedName>
        <fullName evidence="3">P pilus assembly protein, chaperone PapD</fullName>
    </submittedName>
</protein>
<dbReference type="InterPro" id="IPR016147">
    <property type="entry name" value="Pili_assmbl_chaperone_N"/>
</dbReference>
<organism evidence="3 4">
    <name type="scientific">Microbulbifer donghaiensis</name>
    <dbReference type="NCBI Taxonomy" id="494016"/>
    <lineage>
        <taxon>Bacteria</taxon>
        <taxon>Pseudomonadati</taxon>
        <taxon>Pseudomonadota</taxon>
        <taxon>Gammaproteobacteria</taxon>
        <taxon>Cellvibrionales</taxon>
        <taxon>Microbulbiferaceae</taxon>
        <taxon>Microbulbifer</taxon>
    </lineage>
</organism>
<evidence type="ECO:0000313" key="4">
    <source>
        <dbReference type="Proteomes" id="UP000184170"/>
    </source>
</evidence>
<dbReference type="PANTHER" id="PTHR30251:SF4">
    <property type="entry name" value="SLR1668 PROTEIN"/>
    <property type="match status" value="1"/>
</dbReference>
<keyword evidence="1" id="KW-0732">Signal</keyword>
<reference evidence="4" key="1">
    <citation type="submission" date="2016-11" db="EMBL/GenBank/DDBJ databases">
        <authorList>
            <person name="Varghese N."/>
            <person name="Submissions S."/>
        </authorList>
    </citation>
    <scope>NUCLEOTIDE SEQUENCE [LARGE SCALE GENOMIC DNA]</scope>
    <source>
        <strain evidence="4">CGMCC 1.7063</strain>
    </source>
</reference>
<dbReference type="EMBL" id="FQVA01000003">
    <property type="protein sequence ID" value="SHF76844.1"/>
    <property type="molecule type" value="Genomic_DNA"/>
</dbReference>
<evidence type="ECO:0000259" key="2">
    <source>
        <dbReference type="Pfam" id="PF00345"/>
    </source>
</evidence>
<dbReference type="Proteomes" id="UP000184170">
    <property type="component" value="Unassembled WGS sequence"/>
</dbReference>